<dbReference type="RefSeq" id="WP_266140698.1">
    <property type="nucleotide sequence ID" value="NZ_JAPKNB010000006.1"/>
</dbReference>
<protein>
    <submittedName>
        <fullName evidence="3">Shufflon system plasmid conjugative transfer pilus tip adhesin PilV</fullName>
    </submittedName>
</protein>
<comment type="caution">
    <text evidence="3">The sequence shown here is derived from an EMBL/GenBank/DDBJ whole genome shotgun (WGS) entry which is preliminary data.</text>
</comment>
<name>A0AAW5VWS4_9BURK</name>
<gene>
    <name evidence="3" type="primary">pilV</name>
    <name evidence="3" type="ORF">OSH02_09980</name>
</gene>
<evidence type="ECO:0000313" key="3">
    <source>
        <dbReference type="EMBL" id="MCX5565692.1"/>
    </source>
</evidence>
<feature type="domain" description="Bacterial shufflon protein N-terminal" evidence="2">
    <location>
        <begin position="278"/>
        <end position="335"/>
    </location>
</feature>
<accession>A0AAW5VWS4</accession>
<sequence>MKKFKKRVGMTLIETTIVMIVATAALAAGASMYSDYLNGLTNKSAAHQMKEVTDAFSRYMDDNHMSLRALVPGVGSRTTVAFGDLQSGGYLPAAFENRTPFNHEYVLTVRRATASGALQGLVHTSYTNSSFAIEPKHAMEISRMVGVSGGYTADIDPQDVISTYGNYNLDLATFGVNPGPGVLVSAIAVDHATKPGEKYLHRNVTGDPAHNRMNTHIDMDNNNLNNVHTVSTHSLYASVLVDTQRIRADVGDITTLTASLGEINTVNAETITTSSATVTGDQTVGGTLDVAGRITAGDHITLTTVVTEGEACGPDVDNGTVARDNAGMLLSCQGGVWKATAGAPTGMYAFFGSDACPDGWLMADGTSGTLDLRGEFIRGWDAGRGADPGRLVGSAQGDAIRNITGYYGSGS</sequence>
<dbReference type="SUPFAM" id="SSF88874">
    <property type="entry name" value="Receptor-binding domain of short tail fibre protein gp12"/>
    <property type="match status" value="1"/>
</dbReference>
<organism evidence="3 4">
    <name type="scientific">Alcaligenes phenolicus</name>
    <dbReference type="NCBI Taxonomy" id="232846"/>
    <lineage>
        <taxon>Bacteria</taxon>
        <taxon>Pseudomonadati</taxon>
        <taxon>Pseudomonadota</taxon>
        <taxon>Betaproteobacteria</taxon>
        <taxon>Burkholderiales</taxon>
        <taxon>Alcaligenaceae</taxon>
        <taxon>Alcaligenes</taxon>
    </lineage>
</organism>
<reference evidence="3" key="1">
    <citation type="submission" date="2022-11" db="EMBL/GenBank/DDBJ databases">
        <title>Biodiversity and phylogenetic relationships of bacteria.</title>
        <authorList>
            <person name="Machado R.A.R."/>
            <person name="Bhat A."/>
            <person name="Loulou A."/>
            <person name="Kallel S."/>
        </authorList>
    </citation>
    <scope>NUCLEOTIDE SEQUENCE</scope>
    <source>
        <strain evidence="3">DSM 16503</strain>
    </source>
</reference>
<dbReference type="EMBL" id="JAPKNB010000006">
    <property type="protein sequence ID" value="MCX5565692.1"/>
    <property type="molecule type" value="Genomic_DNA"/>
</dbReference>
<feature type="transmembrane region" description="Helical" evidence="1">
    <location>
        <begin position="12"/>
        <end position="33"/>
    </location>
</feature>
<evidence type="ECO:0000259" key="2">
    <source>
        <dbReference type="Pfam" id="PF04917"/>
    </source>
</evidence>
<dbReference type="AlphaFoldDB" id="A0AAW5VWS4"/>
<dbReference type="InterPro" id="IPR007001">
    <property type="entry name" value="Shufflon_N"/>
</dbReference>
<evidence type="ECO:0000256" key="1">
    <source>
        <dbReference type="SAM" id="Phobius"/>
    </source>
</evidence>
<proteinExistence type="predicted"/>
<keyword evidence="1" id="KW-1133">Transmembrane helix</keyword>
<keyword evidence="1" id="KW-0472">Membrane</keyword>
<dbReference type="Pfam" id="PF04917">
    <property type="entry name" value="Shufflon_N"/>
    <property type="match status" value="2"/>
</dbReference>
<keyword evidence="1" id="KW-0812">Transmembrane</keyword>
<feature type="domain" description="Bacterial shufflon protein N-terminal" evidence="2">
    <location>
        <begin position="35"/>
        <end position="275"/>
    </location>
</feature>
<evidence type="ECO:0000313" key="4">
    <source>
        <dbReference type="Proteomes" id="UP001208074"/>
    </source>
</evidence>
<dbReference type="Proteomes" id="UP001208074">
    <property type="component" value="Unassembled WGS sequence"/>
</dbReference>